<dbReference type="EC" id="2.7.13.3" evidence="3"/>
<dbReference type="PRINTS" id="PR00344">
    <property type="entry name" value="BCTRLSENSOR"/>
</dbReference>
<evidence type="ECO:0000313" key="18">
    <source>
        <dbReference type="EMBL" id="WAJ71198.1"/>
    </source>
</evidence>
<evidence type="ECO:0000256" key="2">
    <source>
        <dbReference type="ARBA" id="ARBA00004651"/>
    </source>
</evidence>
<dbReference type="InterPro" id="IPR036890">
    <property type="entry name" value="HATPase_C_sf"/>
</dbReference>
<feature type="transmembrane region" description="Helical" evidence="14">
    <location>
        <begin position="280"/>
        <end position="296"/>
    </location>
</feature>
<dbReference type="SMART" id="SM00388">
    <property type="entry name" value="HisKA"/>
    <property type="match status" value="1"/>
</dbReference>
<evidence type="ECO:0000259" key="16">
    <source>
        <dbReference type="PROSITE" id="PS50110"/>
    </source>
</evidence>
<dbReference type="InterPro" id="IPR011623">
    <property type="entry name" value="7TMR_DISM_rcpt_extracell_dom1"/>
</dbReference>
<feature type="modified residue" description="Phosphohistidine" evidence="12">
    <location>
        <position position="1021"/>
    </location>
</feature>
<dbReference type="InterPro" id="IPR005467">
    <property type="entry name" value="His_kinase_dom"/>
</dbReference>
<comment type="subcellular location">
    <subcellularLocation>
        <location evidence="2">Cell membrane</location>
        <topology evidence="2">Multi-pass membrane protein</topology>
    </subcellularLocation>
</comment>
<feature type="modified residue" description="4-aspartylphosphate" evidence="13">
    <location>
        <position position="872"/>
    </location>
</feature>
<dbReference type="SUPFAM" id="SSF55874">
    <property type="entry name" value="ATPase domain of HSP90 chaperone/DNA topoisomerase II/histidine kinase"/>
    <property type="match status" value="1"/>
</dbReference>
<dbReference type="Pfam" id="PF00072">
    <property type="entry name" value="Response_reg"/>
    <property type="match status" value="2"/>
</dbReference>
<feature type="domain" description="Histidine kinase" evidence="15">
    <location>
        <begin position="432"/>
        <end position="657"/>
    </location>
</feature>
<feature type="modified residue" description="4-aspartylphosphate" evidence="13">
    <location>
        <position position="729"/>
    </location>
</feature>
<keyword evidence="8" id="KW-0067">ATP-binding</keyword>
<dbReference type="InterPro" id="IPR003594">
    <property type="entry name" value="HATPase_dom"/>
</dbReference>
<keyword evidence="19" id="KW-1185">Reference proteome</keyword>
<dbReference type="InterPro" id="IPR036641">
    <property type="entry name" value="HPT_dom_sf"/>
</dbReference>
<keyword evidence="7" id="KW-0547">Nucleotide-binding</keyword>
<dbReference type="Pfam" id="PF02518">
    <property type="entry name" value="HATPase_c"/>
    <property type="match status" value="1"/>
</dbReference>
<evidence type="ECO:0000259" key="15">
    <source>
        <dbReference type="PROSITE" id="PS50109"/>
    </source>
</evidence>
<dbReference type="InterPro" id="IPR004358">
    <property type="entry name" value="Sig_transdc_His_kin-like_C"/>
</dbReference>
<dbReference type="Gene3D" id="1.10.287.130">
    <property type="match status" value="1"/>
</dbReference>
<dbReference type="InterPro" id="IPR001789">
    <property type="entry name" value="Sig_transdc_resp-reg_receiver"/>
</dbReference>
<evidence type="ECO:0000256" key="12">
    <source>
        <dbReference type="PROSITE-ProRule" id="PRU00110"/>
    </source>
</evidence>
<evidence type="ECO:0000256" key="13">
    <source>
        <dbReference type="PROSITE-ProRule" id="PRU00169"/>
    </source>
</evidence>
<feature type="transmembrane region" description="Helical" evidence="14">
    <location>
        <begin position="216"/>
        <end position="236"/>
    </location>
</feature>
<evidence type="ECO:0000256" key="3">
    <source>
        <dbReference type="ARBA" id="ARBA00012438"/>
    </source>
</evidence>
<feature type="domain" description="Response regulatory" evidence="16">
    <location>
        <begin position="675"/>
        <end position="797"/>
    </location>
</feature>
<feature type="transmembrane region" description="Helical" evidence="14">
    <location>
        <begin position="334"/>
        <end position="352"/>
    </location>
</feature>
<dbReference type="PROSITE" id="PS50110">
    <property type="entry name" value="RESPONSE_REGULATORY"/>
    <property type="match status" value="2"/>
</dbReference>
<dbReference type="EMBL" id="CP109965">
    <property type="protein sequence ID" value="WAJ71198.1"/>
    <property type="molecule type" value="Genomic_DNA"/>
</dbReference>
<dbReference type="PANTHER" id="PTHR45339:SF1">
    <property type="entry name" value="HYBRID SIGNAL TRANSDUCTION HISTIDINE KINASE J"/>
    <property type="match status" value="1"/>
</dbReference>
<dbReference type="RefSeq" id="WP_268075669.1">
    <property type="nucleotide sequence ID" value="NZ_CP109965.1"/>
</dbReference>
<evidence type="ECO:0000259" key="17">
    <source>
        <dbReference type="PROSITE" id="PS50894"/>
    </source>
</evidence>
<evidence type="ECO:0000256" key="6">
    <source>
        <dbReference type="ARBA" id="ARBA00022692"/>
    </source>
</evidence>
<keyword evidence="9 14" id="KW-1133">Transmembrane helix</keyword>
<keyword evidence="5 13" id="KW-0597">Phosphoprotein</keyword>
<dbReference type="InterPro" id="IPR003661">
    <property type="entry name" value="HisK_dim/P_dom"/>
</dbReference>
<evidence type="ECO:0000256" key="1">
    <source>
        <dbReference type="ARBA" id="ARBA00000085"/>
    </source>
</evidence>
<proteinExistence type="predicted"/>
<reference evidence="18" key="1">
    <citation type="submission" date="2022-10" db="EMBL/GenBank/DDBJ databases">
        <title>Catenovulum adriacola sp. nov. isolated in the Harbour of Susak.</title>
        <authorList>
            <person name="Schoch T."/>
            <person name="Reich S.J."/>
            <person name="Stoeferle S."/>
            <person name="Flaiz M."/>
            <person name="Kazda M."/>
            <person name="Riedel C.U."/>
            <person name="Duerre P."/>
        </authorList>
    </citation>
    <scope>NUCLEOTIDE SEQUENCE</scope>
    <source>
        <strain evidence="18">TS8</strain>
    </source>
</reference>
<protein>
    <recommendedName>
        <fullName evidence="3">histidine kinase</fullName>
        <ecNumber evidence="3">2.7.13.3</ecNumber>
    </recommendedName>
</protein>
<evidence type="ECO:0000313" key="19">
    <source>
        <dbReference type="Proteomes" id="UP001163726"/>
    </source>
</evidence>
<evidence type="ECO:0000256" key="11">
    <source>
        <dbReference type="ARBA" id="ARBA00023136"/>
    </source>
</evidence>
<dbReference type="Gene3D" id="1.20.120.160">
    <property type="entry name" value="HPT domain"/>
    <property type="match status" value="1"/>
</dbReference>
<feature type="transmembrane region" description="Helical" evidence="14">
    <location>
        <begin position="302"/>
        <end position="322"/>
    </location>
</feature>
<evidence type="ECO:0000256" key="5">
    <source>
        <dbReference type="ARBA" id="ARBA00022553"/>
    </source>
</evidence>
<dbReference type="InterPro" id="IPR036097">
    <property type="entry name" value="HisK_dim/P_sf"/>
</dbReference>
<feature type="domain" description="Response regulatory" evidence="16">
    <location>
        <begin position="823"/>
        <end position="939"/>
    </location>
</feature>
<evidence type="ECO:0000256" key="4">
    <source>
        <dbReference type="ARBA" id="ARBA00022475"/>
    </source>
</evidence>
<evidence type="ECO:0000256" key="9">
    <source>
        <dbReference type="ARBA" id="ARBA00022989"/>
    </source>
</evidence>
<dbReference type="Gene3D" id="3.40.50.2300">
    <property type="match status" value="2"/>
</dbReference>
<dbReference type="SMART" id="SM00073">
    <property type="entry name" value="HPT"/>
    <property type="match status" value="1"/>
</dbReference>
<dbReference type="SUPFAM" id="SSF52172">
    <property type="entry name" value="CheY-like"/>
    <property type="match status" value="2"/>
</dbReference>
<dbReference type="SMART" id="SM00448">
    <property type="entry name" value="REC"/>
    <property type="match status" value="2"/>
</dbReference>
<feature type="transmembrane region" description="Helical" evidence="14">
    <location>
        <begin position="248"/>
        <end position="268"/>
    </location>
</feature>
<dbReference type="Pfam" id="PF07695">
    <property type="entry name" value="7TMR-DISM_7TM"/>
    <property type="match status" value="1"/>
</dbReference>
<evidence type="ECO:0000256" key="10">
    <source>
        <dbReference type="ARBA" id="ARBA00023012"/>
    </source>
</evidence>
<dbReference type="SMART" id="SM00387">
    <property type="entry name" value="HATPase_c"/>
    <property type="match status" value="1"/>
</dbReference>
<comment type="catalytic activity">
    <reaction evidence="1">
        <text>ATP + protein L-histidine = ADP + protein N-phospho-L-histidine.</text>
        <dbReference type="EC" id="2.7.13.3"/>
    </reaction>
</comment>
<dbReference type="SUPFAM" id="SSF47226">
    <property type="entry name" value="Histidine-containing phosphotransfer domain, HPT domain"/>
    <property type="match status" value="1"/>
</dbReference>
<dbReference type="CDD" id="cd17546">
    <property type="entry name" value="REC_hyHK_CKI1_RcsC-like"/>
    <property type="match status" value="2"/>
</dbReference>
<keyword evidence="10" id="KW-0902">Two-component regulatory system</keyword>
<gene>
    <name evidence="18" type="ORF">OLW01_05180</name>
</gene>
<feature type="transmembrane region" description="Helical" evidence="14">
    <location>
        <begin position="188"/>
        <end position="209"/>
    </location>
</feature>
<evidence type="ECO:0000256" key="14">
    <source>
        <dbReference type="SAM" id="Phobius"/>
    </source>
</evidence>
<dbReference type="Pfam" id="PF01627">
    <property type="entry name" value="Hpt"/>
    <property type="match status" value="1"/>
</dbReference>
<evidence type="ECO:0000256" key="7">
    <source>
        <dbReference type="ARBA" id="ARBA00022741"/>
    </source>
</evidence>
<name>A0ABY7APN7_9ALTE</name>
<keyword evidence="11 14" id="KW-0472">Membrane</keyword>
<dbReference type="Proteomes" id="UP001163726">
    <property type="component" value="Chromosome"/>
</dbReference>
<dbReference type="InterPro" id="IPR008207">
    <property type="entry name" value="Sig_transdc_His_kin_Hpt_dom"/>
</dbReference>
<dbReference type="PROSITE" id="PS50894">
    <property type="entry name" value="HPT"/>
    <property type="match status" value="1"/>
</dbReference>
<dbReference type="InterPro" id="IPR011006">
    <property type="entry name" value="CheY-like_superfamily"/>
</dbReference>
<evidence type="ECO:0000256" key="8">
    <source>
        <dbReference type="ARBA" id="ARBA00022840"/>
    </source>
</evidence>
<dbReference type="SUPFAM" id="SSF47384">
    <property type="entry name" value="Homodimeric domain of signal transducing histidine kinase"/>
    <property type="match status" value="1"/>
</dbReference>
<accession>A0ABY7APN7</accession>
<dbReference type="PANTHER" id="PTHR45339">
    <property type="entry name" value="HYBRID SIGNAL TRANSDUCTION HISTIDINE KINASE J"/>
    <property type="match status" value="1"/>
</dbReference>
<dbReference type="CDD" id="cd16922">
    <property type="entry name" value="HATPase_EvgS-ArcB-TorS-like"/>
    <property type="match status" value="1"/>
</dbReference>
<dbReference type="Gene3D" id="3.30.565.10">
    <property type="entry name" value="Histidine kinase-like ATPase, C-terminal domain"/>
    <property type="match status" value="1"/>
</dbReference>
<sequence>MRNLGLILSLLLGVLINAGGALPAFSQPLENTIYLSKLQNKDLFKDQTFYSTNADFPDDVSELKNWQQTLSEHPKIQFDGDIFWTAHSFYNDTDQKKWTAYLFGSAVGHIEFKLYPLNRSQQANIQNAKTGYFATHEVPYHYSVSFDLEPQTEYVLLARLSSDFFFAPLRMQFKPSSEFLRQAKIENVIIILCFGIGLALALFNAFVYFGTRQRIYLYYALFTLSWMWGWAHTFNLPEEWFGTRTPGFLMAGFLLIPIFNALFFINFLQVRESNPWLSKAAIGFGVVGIAGLPIAIESPALGLMLASICTGGMLVVGFTLGVKALLAGFKPARYFLLAYIMLLMPNMVGNLMNMGFIPSMNINIYLLGLIGTMLDGLLLAFAMAEKVRLVNLKNVELNENLEEKVAHRTEKLERTKQDLIEANQAKSRFLAQMSHEIRTPMNAVIGLSQLALKTPLNFEQKDYIQKISGSADVLLGIINDVLDYSKIEAGKLHIDKINFDLTKTIERAVSLCSLKAHTKNIEIILDIQPDVPKFIESDPLRLQQILVNIIANAVKFTEFGHVSIRVSATPLASGDNPAEYKLEFVVVDTGIGMNQQQVSQLFNSFAQADNSITRKYGGTGLGLSISKELVQLLGGDIWVNSKPNVGSAFHFSITAKSTEKAISNKVFTIKGRPLNVLIVDDNQVASEVVSALFKRHKAHITLVKNGAKAITELKKSIQIRQAYDLVIMDWKMPEMDGIEAAKIIKHDLNLSKLPAILMISAYDKDEAKRLGESAGIDAFIEKPVGESTLFNVISECLPLDSLQAQENFVESEPNILLDLSNINLLLVEDNKLNRQVAAGFLRDTKIQIDVAENGIQAIEKVSKQSFDIVLMDIQMPEMDGLTATQEIRKMDGFSDLPIIAMTAHAMEGDKQRSYEAGMDDHLTKPVDPYELYRCIVKWIDKDKLKKQEPEAITLNVNEKKLSNLQSIGLLNVAGALKQMHGKEALYIDLLATFIEENENLVEEINQLAKDKNLHGLRLKVHSLKSNAAYIGAEQLAKDAADIEVLIDQGQVFETRLVSLTDKLSSLLAELVVFSPQVKPQVSSQTKEFTDKEIDEMFKQIVHYLKTSNAKIEDYIEPLKQLGCQLDDGAFIEALIDEIEDVEYKKALILIENNKRDLNLSM</sequence>
<organism evidence="18 19">
    <name type="scientific">Catenovulum adriaticum</name>
    <dbReference type="NCBI Taxonomy" id="2984846"/>
    <lineage>
        <taxon>Bacteria</taxon>
        <taxon>Pseudomonadati</taxon>
        <taxon>Pseudomonadota</taxon>
        <taxon>Gammaproteobacteria</taxon>
        <taxon>Alteromonadales</taxon>
        <taxon>Alteromonadaceae</taxon>
        <taxon>Catenovulum</taxon>
    </lineage>
</organism>
<feature type="domain" description="HPt" evidence="17">
    <location>
        <begin position="982"/>
        <end position="1080"/>
    </location>
</feature>
<keyword evidence="4" id="KW-1003">Cell membrane</keyword>
<dbReference type="PROSITE" id="PS50109">
    <property type="entry name" value="HIS_KIN"/>
    <property type="match status" value="1"/>
</dbReference>
<keyword evidence="6 14" id="KW-0812">Transmembrane</keyword>
<dbReference type="Pfam" id="PF00512">
    <property type="entry name" value="HisKA"/>
    <property type="match status" value="1"/>
</dbReference>
<dbReference type="CDD" id="cd00082">
    <property type="entry name" value="HisKA"/>
    <property type="match status" value="1"/>
</dbReference>